<keyword evidence="1" id="KW-0472">Membrane</keyword>
<feature type="transmembrane region" description="Helical" evidence="1">
    <location>
        <begin position="59"/>
        <end position="77"/>
    </location>
</feature>
<name>A0A8S5U9L7_9CAUD</name>
<protein>
    <submittedName>
        <fullName evidence="2">Uncharacterized protein</fullName>
    </submittedName>
</protein>
<reference evidence="2" key="1">
    <citation type="journal article" date="2021" name="Proc. Natl. Acad. Sci. U.S.A.">
        <title>A Catalog of Tens of Thousands of Viruses from Human Metagenomes Reveals Hidden Associations with Chronic Diseases.</title>
        <authorList>
            <person name="Tisza M.J."/>
            <person name="Buck C.B."/>
        </authorList>
    </citation>
    <scope>NUCLEOTIDE SEQUENCE</scope>
    <source>
        <strain evidence="2">CtKNZ79</strain>
    </source>
</reference>
<proteinExistence type="predicted"/>
<accession>A0A8S5U9L7</accession>
<evidence type="ECO:0000256" key="1">
    <source>
        <dbReference type="SAM" id="Phobius"/>
    </source>
</evidence>
<dbReference type="EMBL" id="BK016045">
    <property type="protein sequence ID" value="DAF91165.1"/>
    <property type="molecule type" value="Genomic_DNA"/>
</dbReference>
<evidence type="ECO:0000313" key="2">
    <source>
        <dbReference type="EMBL" id="DAF91165.1"/>
    </source>
</evidence>
<keyword evidence="1" id="KW-0812">Transmembrane</keyword>
<organism evidence="2">
    <name type="scientific">Siphoviridae sp. ctKNZ79</name>
    <dbReference type="NCBI Taxonomy" id="2825440"/>
    <lineage>
        <taxon>Viruses</taxon>
        <taxon>Duplodnaviria</taxon>
        <taxon>Heunggongvirae</taxon>
        <taxon>Uroviricota</taxon>
        <taxon>Caudoviricetes</taxon>
    </lineage>
</organism>
<keyword evidence="1" id="KW-1133">Transmembrane helix</keyword>
<sequence length="108" mass="11622">MADYIDRAEAIKALRGFAEDCKGSTEAATAAAMAISVISRMPGPWVSVEERQPVLHKWILLRVGIGGIIIGCAYVGYGGGIRYVDYNGELVTGVTGWMELPETQEMAT</sequence>